<comment type="function">
    <text evidence="3">Catalyzes the decarboxylation of the cysteine moiety of 4-phosphopantothenoylcysteine to form 4'-phosphopantotheine and this reaction forms part of the biosynthesis of coenzyme A.</text>
</comment>
<dbReference type="AlphaFoldDB" id="A0A067QIV1"/>
<gene>
    <name evidence="7" type="ORF">L798_00960</name>
</gene>
<keyword evidence="8" id="KW-1185">Reference proteome</keyword>
<dbReference type="STRING" id="136037.A0A067QIV1"/>
<dbReference type="FunCoup" id="A0A067QIV1">
    <property type="interactions" value="595"/>
</dbReference>
<dbReference type="InParanoid" id="A0A067QIV1"/>
<accession>A0A067QIV1</accession>
<dbReference type="GO" id="GO:0004633">
    <property type="term" value="F:phosphopantothenoylcysteine decarboxylase activity"/>
    <property type="evidence" value="ECO:0007669"/>
    <property type="project" value="TreeGrafter"/>
</dbReference>
<dbReference type="eggNOG" id="KOG0672">
    <property type="taxonomic scope" value="Eukaryota"/>
</dbReference>
<reference evidence="7 8" key="1">
    <citation type="journal article" date="2014" name="Nat. Commun.">
        <title>Molecular traces of alternative social organization in a termite genome.</title>
        <authorList>
            <person name="Terrapon N."/>
            <person name="Li C."/>
            <person name="Robertson H.M."/>
            <person name="Ji L."/>
            <person name="Meng X."/>
            <person name="Booth W."/>
            <person name="Chen Z."/>
            <person name="Childers C.P."/>
            <person name="Glastad K.M."/>
            <person name="Gokhale K."/>
            <person name="Gowin J."/>
            <person name="Gronenberg W."/>
            <person name="Hermansen R.A."/>
            <person name="Hu H."/>
            <person name="Hunt B.G."/>
            <person name="Huylmans A.K."/>
            <person name="Khalil S.M."/>
            <person name="Mitchell R.D."/>
            <person name="Munoz-Torres M.C."/>
            <person name="Mustard J.A."/>
            <person name="Pan H."/>
            <person name="Reese J.T."/>
            <person name="Scharf M.E."/>
            <person name="Sun F."/>
            <person name="Vogel H."/>
            <person name="Xiao J."/>
            <person name="Yang W."/>
            <person name="Yang Z."/>
            <person name="Yang Z."/>
            <person name="Zhou J."/>
            <person name="Zhu J."/>
            <person name="Brent C.S."/>
            <person name="Elsik C.G."/>
            <person name="Goodisman M.A."/>
            <person name="Liberles D.A."/>
            <person name="Roe R.M."/>
            <person name="Vargo E.L."/>
            <person name="Vilcinskas A."/>
            <person name="Wang J."/>
            <person name="Bornberg-Bauer E."/>
            <person name="Korb J."/>
            <person name="Zhang G."/>
            <person name="Liebig J."/>
        </authorList>
    </citation>
    <scope>NUCLEOTIDE SEQUENCE [LARGE SCALE GENOMIC DNA]</scope>
    <source>
        <tissue evidence="7">Whole organism</tissue>
    </source>
</reference>
<feature type="domain" description="Flavoprotein" evidence="6">
    <location>
        <begin position="10"/>
        <end position="194"/>
    </location>
</feature>
<dbReference type="OMA" id="KGLACGD"/>
<evidence type="ECO:0000256" key="5">
    <source>
        <dbReference type="ARBA" id="ARBA00082063"/>
    </source>
</evidence>
<sequence length="200" mass="22164">MESSSSDNFKHVLVGCTGSVATIKLPDLLKTIIQQSKGSVPWNIQLRVVVTEHARHFYAPEDIPINVPVYYDLDEWKTWSKRGDPVLHIELAKWADVFIISPLDANTLAKLAQGLCDNLLTCVARAWDLKKPLLFCPAMNTHMWEHPATATHIATLKNWGYTEVPCIAKTLICGDTGLGAMAEVPKIVSKVYEALGIHSC</sequence>
<proteinExistence type="inferred from homology"/>
<evidence type="ECO:0000313" key="7">
    <source>
        <dbReference type="EMBL" id="KDR08781.1"/>
    </source>
</evidence>
<evidence type="ECO:0000256" key="2">
    <source>
        <dbReference type="ARBA" id="ARBA00038350"/>
    </source>
</evidence>
<evidence type="ECO:0000256" key="3">
    <source>
        <dbReference type="ARBA" id="ARBA00056708"/>
    </source>
</evidence>
<dbReference type="SUPFAM" id="SSF52507">
    <property type="entry name" value="Homo-oligomeric flavin-containing Cys decarboxylases, HFCD"/>
    <property type="match status" value="1"/>
</dbReference>
<dbReference type="PANTHER" id="PTHR14359">
    <property type="entry name" value="HOMO-OLIGOMERIC FLAVIN CONTAINING CYS DECARBOXYLASE FAMILY"/>
    <property type="match status" value="1"/>
</dbReference>
<dbReference type="GO" id="GO:0015937">
    <property type="term" value="P:coenzyme A biosynthetic process"/>
    <property type="evidence" value="ECO:0007669"/>
    <property type="project" value="UniProtKB-KW"/>
</dbReference>
<dbReference type="PANTHER" id="PTHR14359:SF6">
    <property type="entry name" value="PHOSPHOPANTOTHENOYLCYSTEINE DECARBOXYLASE"/>
    <property type="match status" value="1"/>
</dbReference>
<dbReference type="EMBL" id="KK853297">
    <property type="protein sequence ID" value="KDR08781.1"/>
    <property type="molecule type" value="Genomic_DNA"/>
</dbReference>
<dbReference type="GO" id="GO:0010181">
    <property type="term" value="F:FMN binding"/>
    <property type="evidence" value="ECO:0007669"/>
    <property type="project" value="TreeGrafter"/>
</dbReference>
<dbReference type="InterPro" id="IPR036551">
    <property type="entry name" value="Flavin_trans-like"/>
</dbReference>
<dbReference type="InterPro" id="IPR003382">
    <property type="entry name" value="Flavoprotein"/>
</dbReference>
<dbReference type="FunFam" id="3.40.50.1950:FF:000004">
    <property type="entry name" value="Phosphopantothenoylcysteine decarboxylase"/>
    <property type="match status" value="1"/>
</dbReference>
<dbReference type="Proteomes" id="UP000027135">
    <property type="component" value="Unassembled WGS sequence"/>
</dbReference>
<comment type="similarity">
    <text evidence="2">Belongs to the HFCD (homooligomeric flavin containing Cys decarboxylase) superfamily.</text>
</comment>
<protein>
    <recommendedName>
        <fullName evidence="4">Phosphopantothenoylcysteine decarboxylase</fullName>
    </recommendedName>
    <alternativeName>
        <fullName evidence="5">CoaC</fullName>
    </alternativeName>
</protein>
<dbReference type="Gene3D" id="3.40.50.1950">
    <property type="entry name" value="Flavin prenyltransferase-like"/>
    <property type="match status" value="1"/>
</dbReference>
<evidence type="ECO:0000256" key="4">
    <source>
        <dbReference type="ARBA" id="ARBA00070201"/>
    </source>
</evidence>
<dbReference type="Pfam" id="PF02441">
    <property type="entry name" value="Flavoprotein"/>
    <property type="match status" value="1"/>
</dbReference>
<name>A0A067QIV1_ZOONE</name>
<dbReference type="OrthoDB" id="1532798at2759"/>
<organism evidence="7 8">
    <name type="scientific">Zootermopsis nevadensis</name>
    <name type="common">Dampwood termite</name>
    <dbReference type="NCBI Taxonomy" id="136037"/>
    <lineage>
        <taxon>Eukaryota</taxon>
        <taxon>Metazoa</taxon>
        <taxon>Ecdysozoa</taxon>
        <taxon>Arthropoda</taxon>
        <taxon>Hexapoda</taxon>
        <taxon>Insecta</taxon>
        <taxon>Pterygota</taxon>
        <taxon>Neoptera</taxon>
        <taxon>Polyneoptera</taxon>
        <taxon>Dictyoptera</taxon>
        <taxon>Blattodea</taxon>
        <taxon>Blattoidea</taxon>
        <taxon>Termitoidae</taxon>
        <taxon>Termopsidae</taxon>
        <taxon>Zootermopsis</taxon>
    </lineage>
</organism>
<evidence type="ECO:0000313" key="8">
    <source>
        <dbReference type="Proteomes" id="UP000027135"/>
    </source>
</evidence>
<evidence type="ECO:0000256" key="1">
    <source>
        <dbReference type="ARBA" id="ARBA00022993"/>
    </source>
</evidence>
<evidence type="ECO:0000259" key="6">
    <source>
        <dbReference type="Pfam" id="PF02441"/>
    </source>
</evidence>
<dbReference type="GO" id="GO:0071513">
    <property type="term" value="C:phosphopantothenoylcysteine decarboxylase complex"/>
    <property type="evidence" value="ECO:0007669"/>
    <property type="project" value="TreeGrafter"/>
</dbReference>
<keyword evidence="1" id="KW-0173">Coenzyme A biosynthesis</keyword>